<feature type="transmembrane region" description="Helical" evidence="13">
    <location>
        <begin position="297"/>
        <end position="316"/>
    </location>
</feature>
<keyword evidence="5 13" id="KW-0812">Transmembrane</keyword>
<keyword evidence="9" id="KW-0811">Translocation</keyword>
<keyword evidence="15" id="KW-1185">Reference proteome</keyword>
<protein>
    <recommendedName>
        <fullName evidence="16">Nucleoporin NDC1</fullName>
    </recommendedName>
</protein>
<evidence type="ECO:0000256" key="7">
    <source>
        <dbReference type="ARBA" id="ARBA00022927"/>
    </source>
</evidence>
<dbReference type="Proteomes" id="UP000783686">
    <property type="component" value="Unassembled WGS sequence"/>
</dbReference>
<evidence type="ECO:0000256" key="8">
    <source>
        <dbReference type="ARBA" id="ARBA00022989"/>
    </source>
</evidence>
<evidence type="ECO:0000256" key="13">
    <source>
        <dbReference type="SAM" id="Phobius"/>
    </source>
</evidence>
<dbReference type="GO" id="GO:0030674">
    <property type="term" value="F:protein-macromolecule adaptor activity"/>
    <property type="evidence" value="ECO:0007669"/>
    <property type="project" value="TreeGrafter"/>
</dbReference>
<keyword evidence="7" id="KW-0653">Protein transport</keyword>
<dbReference type="GO" id="GO:0070762">
    <property type="term" value="C:nuclear pore transmembrane ring"/>
    <property type="evidence" value="ECO:0007669"/>
    <property type="project" value="TreeGrafter"/>
</dbReference>
<dbReference type="PANTHER" id="PTHR13269:SF6">
    <property type="entry name" value="NUCLEOPORIN NDC1"/>
    <property type="match status" value="1"/>
</dbReference>
<feature type="transmembrane region" description="Helical" evidence="13">
    <location>
        <begin position="181"/>
        <end position="202"/>
    </location>
</feature>
<dbReference type="EMBL" id="CAJFCW020000002">
    <property type="protein sequence ID" value="CAG9090951.1"/>
    <property type="molecule type" value="Genomic_DNA"/>
</dbReference>
<keyword evidence="4" id="KW-0813">Transport</keyword>
<dbReference type="AlphaFoldDB" id="A0A811K3H6"/>
<keyword evidence="8 13" id="KW-1133">Transmembrane helix</keyword>
<evidence type="ECO:0000256" key="5">
    <source>
        <dbReference type="ARBA" id="ARBA00022692"/>
    </source>
</evidence>
<evidence type="ECO:0000256" key="4">
    <source>
        <dbReference type="ARBA" id="ARBA00022448"/>
    </source>
</evidence>
<dbReference type="Pfam" id="PF09531">
    <property type="entry name" value="Ndc1_Nup"/>
    <property type="match status" value="1"/>
</dbReference>
<evidence type="ECO:0000313" key="15">
    <source>
        <dbReference type="Proteomes" id="UP000614601"/>
    </source>
</evidence>
<evidence type="ECO:0000256" key="3">
    <source>
        <dbReference type="ARBA" id="ARBA00005760"/>
    </source>
</evidence>
<accession>A0A811K3H6</accession>
<evidence type="ECO:0000256" key="2">
    <source>
        <dbReference type="ARBA" id="ARBA00004567"/>
    </source>
</evidence>
<keyword evidence="6" id="KW-0509">mRNA transport</keyword>
<dbReference type="InterPro" id="IPR019049">
    <property type="entry name" value="Nucleoporin_prot_Ndc1/Nup"/>
</dbReference>
<evidence type="ECO:0000256" key="10">
    <source>
        <dbReference type="ARBA" id="ARBA00023132"/>
    </source>
</evidence>
<reference evidence="14" key="1">
    <citation type="submission" date="2020-09" db="EMBL/GenBank/DDBJ databases">
        <authorList>
            <person name="Kikuchi T."/>
        </authorList>
    </citation>
    <scope>NUCLEOTIDE SEQUENCE</scope>
    <source>
        <strain evidence="14">SH1</strain>
    </source>
</reference>
<comment type="caution">
    <text evidence="14">The sequence shown here is derived from an EMBL/GenBank/DDBJ whole genome shotgun (WGS) entry which is preliminary data.</text>
</comment>
<feature type="transmembrane region" description="Helical" evidence="13">
    <location>
        <begin position="99"/>
        <end position="124"/>
    </location>
</feature>
<comment type="similarity">
    <text evidence="3">Belongs to the NDC1 family.</text>
</comment>
<evidence type="ECO:0000256" key="6">
    <source>
        <dbReference type="ARBA" id="ARBA00022816"/>
    </source>
</evidence>
<keyword evidence="11 13" id="KW-0472">Membrane</keyword>
<evidence type="ECO:0000256" key="9">
    <source>
        <dbReference type="ARBA" id="ARBA00023010"/>
    </source>
</evidence>
<dbReference type="PANTHER" id="PTHR13269">
    <property type="entry name" value="NUCLEOPORIN NDC1"/>
    <property type="match status" value="1"/>
</dbReference>
<name>A0A811K3H6_9BILA</name>
<keyword evidence="10" id="KW-0906">Nuclear pore complex</keyword>
<evidence type="ECO:0000256" key="12">
    <source>
        <dbReference type="ARBA" id="ARBA00023242"/>
    </source>
</evidence>
<evidence type="ECO:0000313" key="14">
    <source>
        <dbReference type="EMBL" id="CAD5210243.1"/>
    </source>
</evidence>
<feature type="transmembrane region" description="Helical" evidence="13">
    <location>
        <begin position="214"/>
        <end position="235"/>
    </location>
</feature>
<dbReference type="GO" id="GO:0051028">
    <property type="term" value="P:mRNA transport"/>
    <property type="evidence" value="ECO:0007669"/>
    <property type="project" value="UniProtKB-KW"/>
</dbReference>
<dbReference type="GO" id="GO:0015031">
    <property type="term" value="P:protein transport"/>
    <property type="evidence" value="ECO:0007669"/>
    <property type="project" value="UniProtKB-KW"/>
</dbReference>
<evidence type="ECO:0000256" key="11">
    <source>
        <dbReference type="ARBA" id="ARBA00023136"/>
    </source>
</evidence>
<proteinExistence type="inferred from homology"/>
<feature type="transmembrane region" description="Helical" evidence="13">
    <location>
        <begin position="144"/>
        <end position="169"/>
    </location>
</feature>
<gene>
    <name evidence="14" type="ORF">BOKJ2_LOCUS3090</name>
</gene>
<sequence length="643" mass="72846">MISPNNSINRFNFRSPRRSPYDHRYNSYDSTGLVGRLSPLDGRVQMPEMLSPRLDYGLTQYYDSNEAPIQLTFSSPQKPVQKFQIQPWFESYLNGRFRWASIASALTSIPIFFLVVLCVQSSLFSPFSSLYNAFMVMFQLQFGGAAILTFLLVFVFSSIMCKYCFGMLYEQNYDVTKEVPLIAAVAITVTSIFFWMFVSYGSMDDAALKASGTIYLFFWTLVLFSAFNTAFASNFRWEFVQETPLKYLNAILVDLLSCTAIDTLRNTLRALVVSSVISLLFSSTRANFFDFLIRPGLMFNHIVIVFGIIVNVRIAFELLNAIVMQPLDLPMPTTTSFISDESAKASKNALNAIVSENLMLKLFGFQSLYDLVSRSEVGRNLVYSISQPAGKPRNWYAVRDSCMESIDYIHGLLAAKVGQVETQPGFEKQKKLAELGPSVRSALTPTVRPMAARVFSGTVTDLGEEKKLAFSTPSKAKLLLPPNLNPRHYEAKKQKAKVFDFSLNSFPLLNKYLTWFKDNFLKPSPAIPTYHLIEAEYALNSLSILLANSLKEDQYGIVQKDLSTLFRAFLQLELAIDLYIRSTSNRKEDVMVRPNLSRLEDVLMESVKRVYLTFGEHIDSLELTPSEKPVLEMMAQNFMNADD</sequence>
<dbReference type="GO" id="GO:0006999">
    <property type="term" value="P:nuclear pore organization"/>
    <property type="evidence" value="ECO:0007669"/>
    <property type="project" value="TreeGrafter"/>
</dbReference>
<evidence type="ECO:0008006" key="16">
    <source>
        <dbReference type="Google" id="ProtNLM"/>
    </source>
</evidence>
<dbReference type="OrthoDB" id="67850at2759"/>
<organism evidence="14 15">
    <name type="scientific">Bursaphelenchus okinawaensis</name>
    <dbReference type="NCBI Taxonomy" id="465554"/>
    <lineage>
        <taxon>Eukaryota</taxon>
        <taxon>Metazoa</taxon>
        <taxon>Ecdysozoa</taxon>
        <taxon>Nematoda</taxon>
        <taxon>Chromadorea</taxon>
        <taxon>Rhabditida</taxon>
        <taxon>Tylenchina</taxon>
        <taxon>Tylenchomorpha</taxon>
        <taxon>Aphelenchoidea</taxon>
        <taxon>Aphelenchoididae</taxon>
        <taxon>Bursaphelenchus</taxon>
    </lineage>
</organism>
<dbReference type="EMBL" id="CAJFDH010000002">
    <property type="protein sequence ID" value="CAD5210243.1"/>
    <property type="molecule type" value="Genomic_DNA"/>
</dbReference>
<keyword evidence="12" id="KW-0539">Nucleus</keyword>
<evidence type="ECO:0000256" key="1">
    <source>
        <dbReference type="ARBA" id="ARBA00004232"/>
    </source>
</evidence>
<dbReference type="GO" id="GO:0031965">
    <property type="term" value="C:nuclear membrane"/>
    <property type="evidence" value="ECO:0007669"/>
    <property type="project" value="UniProtKB-SubCell"/>
</dbReference>
<dbReference type="Proteomes" id="UP000614601">
    <property type="component" value="Unassembled WGS sequence"/>
</dbReference>
<comment type="subcellular location">
    <subcellularLocation>
        <location evidence="1">Nucleus membrane</location>
        <topology evidence="1">Multi-pass membrane protein</topology>
    </subcellularLocation>
    <subcellularLocation>
        <location evidence="2">Nucleus</location>
        <location evidence="2">Nuclear pore complex</location>
    </subcellularLocation>
</comment>